<feature type="transmembrane region" description="Helical" evidence="2">
    <location>
        <begin position="21"/>
        <end position="39"/>
    </location>
</feature>
<evidence type="ECO:0000313" key="3">
    <source>
        <dbReference type="EMBL" id="MBH8571861.1"/>
    </source>
</evidence>
<evidence type="ECO:0000256" key="2">
    <source>
        <dbReference type="SAM" id="Phobius"/>
    </source>
</evidence>
<keyword evidence="2" id="KW-0812">Transmembrane</keyword>
<keyword evidence="2" id="KW-1133">Transmembrane helix</keyword>
<dbReference type="AlphaFoldDB" id="A0A8J7HX69"/>
<sequence length="205" mass="23255">MKKKKLLSKSIRQFILSFNSALIILMVVSIIVLASRVGITPSNLLGIEPAMAQRISPGDVWQKVYQQLPDLPKENKYISKETGKVAENNTLASRLIRYHIYVKERAPNYRLDWKLTLADYLGANEIMYETNYPGNDTLRQNPLESDRKAIANLTRRQRNTLVQVLTNIFNQNYQNTPTPTSNTTPSPSNSTIPKQPQQGGAQLLR</sequence>
<feature type="compositionally biased region" description="Polar residues" evidence="1">
    <location>
        <begin position="192"/>
        <end position="205"/>
    </location>
</feature>
<reference evidence="3 4" key="1">
    <citation type="journal article" date="2021" name="Int. J. Syst. Evol. Microbiol.">
        <title>Amazonocrinis nigriterrae gen. nov., sp. nov., Atlanticothrix silvestris gen. nov., sp. nov. and Dendronalium phyllosphericum gen. nov., sp. nov., nostocacean cyanobacteria from Brazilian environments.</title>
        <authorList>
            <person name="Alvarenga D.O."/>
            <person name="Andreote A.P.D."/>
            <person name="Branco L.H.Z."/>
            <person name="Delbaje E."/>
            <person name="Cruz R.B."/>
            <person name="Varani A.M."/>
            <person name="Fiore M.F."/>
        </authorList>
    </citation>
    <scope>NUCLEOTIDE SEQUENCE [LARGE SCALE GENOMIC DNA]</scope>
    <source>
        <strain evidence="3 4">CENA369</strain>
    </source>
</reference>
<dbReference type="Proteomes" id="UP000662314">
    <property type="component" value="Unassembled WGS sequence"/>
</dbReference>
<keyword evidence="2" id="KW-0472">Membrane</keyword>
<dbReference type="RefSeq" id="WP_214430693.1">
    <property type="nucleotide sequence ID" value="NZ_CAWPUQ010000219.1"/>
</dbReference>
<feature type="region of interest" description="Disordered" evidence="1">
    <location>
        <begin position="172"/>
        <end position="205"/>
    </location>
</feature>
<evidence type="ECO:0000313" key="4">
    <source>
        <dbReference type="Proteomes" id="UP000662314"/>
    </source>
</evidence>
<gene>
    <name evidence="3" type="ORF">I8752_02215</name>
</gene>
<proteinExistence type="predicted"/>
<name>A0A8J7HX69_9NOST</name>
<keyword evidence="4" id="KW-1185">Reference proteome</keyword>
<protein>
    <submittedName>
        <fullName evidence="3">Uncharacterized protein</fullName>
    </submittedName>
</protein>
<comment type="caution">
    <text evidence="3">The sequence shown here is derived from an EMBL/GenBank/DDBJ whole genome shotgun (WGS) entry which is preliminary data.</text>
</comment>
<organism evidence="3 4">
    <name type="scientific">Dendronalium phyllosphericum CENA369</name>
    <dbReference type="NCBI Taxonomy" id="1725256"/>
    <lineage>
        <taxon>Bacteria</taxon>
        <taxon>Bacillati</taxon>
        <taxon>Cyanobacteriota</taxon>
        <taxon>Cyanophyceae</taxon>
        <taxon>Nostocales</taxon>
        <taxon>Nostocaceae</taxon>
        <taxon>Dendronalium</taxon>
        <taxon>Dendronalium phyllosphericum</taxon>
    </lineage>
</organism>
<dbReference type="EMBL" id="JAECZA010000004">
    <property type="protein sequence ID" value="MBH8571861.1"/>
    <property type="molecule type" value="Genomic_DNA"/>
</dbReference>
<feature type="compositionally biased region" description="Low complexity" evidence="1">
    <location>
        <begin position="175"/>
        <end position="191"/>
    </location>
</feature>
<evidence type="ECO:0000256" key="1">
    <source>
        <dbReference type="SAM" id="MobiDB-lite"/>
    </source>
</evidence>
<accession>A0A8J7HX69</accession>